<evidence type="ECO:0000256" key="3">
    <source>
        <dbReference type="ARBA" id="ARBA00016943"/>
    </source>
</evidence>
<comment type="caution">
    <text evidence="12">Lacks conserved residue(s) required for the propagation of feature annotation.</text>
</comment>
<comment type="pathway">
    <text evidence="12">Carbohydrate metabolism; D-ribose degradation; D-ribose 5-phosphate from beta-D-ribopyranose: step 2/2.</text>
</comment>
<keyword evidence="11 12" id="KW-0119">Carbohydrate metabolism</keyword>
<dbReference type="PROSITE" id="PS00584">
    <property type="entry name" value="PFKB_KINASES_2"/>
    <property type="match status" value="1"/>
</dbReference>
<comment type="similarity">
    <text evidence="13">Belongs to the carbohydrate kinase PfkB family. LacC subfamily.</text>
</comment>
<dbReference type="AlphaFoldDB" id="A0A1G8KEH1"/>
<evidence type="ECO:0000256" key="8">
    <source>
        <dbReference type="ARBA" id="ARBA00022840"/>
    </source>
</evidence>
<feature type="binding site" evidence="12">
    <location>
        <position position="279"/>
    </location>
    <ligand>
        <name>ATP</name>
        <dbReference type="ChEBI" id="CHEBI:30616"/>
    </ligand>
</feature>
<feature type="binding site" evidence="12">
    <location>
        <position position="255"/>
    </location>
    <ligand>
        <name>substrate</name>
    </ligand>
</feature>
<dbReference type="PIRSF" id="PIRSF000535">
    <property type="entry name" value="1PFK/6PFK/LacC"/>
    <property type="match status" value="1"/>
</dbReference>
<evidence type="ECO:0000259" key="14">
    <source>
        <dbReference type="Pfam" id="PF00294"/>
    </source>
</evidence>
<sequence>MMSANANIVIVGSLNMDLVADSKRFPSEGETIIGDKFEKYPGGKGANQAVAAARLGGSVSLIGCVGDDAHGHQLKNYLEKENINTHSIFTVKDVNTGVAQISIAKKENKIIVVPGANYGLNLSMIKQSEPLIKQASVILLQLEIPMEIVAETIRIAKDNNVPVILNPAPALDIPTSILSDVSFITPNENELAILTNTTLTSASNYEGTIKLLHNKGVDHVIVTRGEKGVLFSDNKIIQHAKSNKVDVVDTTGAGDTFNGALAVALANSQSLYESVVFANKAAGISTTKGGAQTGMPVLEEVQKTN</sequence>
<dbReference type="EC" id="2.7.1.15" evidence="2 12"/>
<evidence type="ECO:0000256" key="10">
    <source>
        <dbReference type="ARBA" id="ARBA00022958"/>
    </source>
</evidence>
<proteinExistence type="inferred from homology"/>
<keyword evidence="6 12" id="KW-0547">Nucleotide-binding</keyword>
<evidence type="ECO:0000256" key="9">
    <source>
        <dbReference type="ARBA" id="ARBA00022842"/>
    </source>
</evidence>
<dbReference type="Proteomes" id="UP000198853">
    <property type="component" value="Unassembled WGS sequence"/>
</dbReference>
<comment type="cofactor">
    <cofactor evidence="12">
        <name>Mg(2+)</name>
        <dbReference type="ChEBI" id="CHEBI:18420"/>
    </cofactor>
    <text evidence="12">Requires a divalent cation, most likely magnesium in vivo, as an electrophilic catalyst to aid phosphoryl group transfer. It is the chelate of the metal and the nucleotide that is the actual substrate.</text>
</comment>
<dbReference type="GO" id="GO:0046872">
    <property type="term" value="F:metal ion binding"/>
    <property type="evidence" value="ECO:0007669"/>
    <property type="project" value="UniProtKB-KW"/>
</dbReference>
<comment type="similarity">
    <text evidence="1">Belongs to the carbohydrate kinase pfkB family.</text>
</comment>
<gene>
    <name evidence="12" type="primary">rbsK</name>
    <name evidence="15" type="ORF">SAMN04488123_10257</name>
</gene>
<name>A0A1G8KEH1_9BACI</name>
<dbReference type="GO" id="GO:0019303">
    <property type="term" value="P:D-ribose catabolic process"/>
    <property type="evidence" value="ECO:0007669"/>
    <property type="project" value="UniProtKB-UniRule"/>
</dbReference>
<dbReference type="PRINTS" id="PR00990">
    <property type="entry name" value="RIBOKINASE"/>
</dbReference>
<dbReference type="Gene3D" id="3.40.1190.20">
    <property type="match status" value="1"/>
</dbReference>
<keyword evidence="12" id="KW-0963">Cytoplasm</keyword>
<dbReference type="InterPro" id="IPR011877">
    <property type="entry name" value="Ribokinase"/>
</dbReference>
<feature type="binding site" evidence="12">
    <location>
        <position position="187"/>
    </location>
    <ligand>
        <name>ATP</name>
        <dbReference type="ChEBI" id="CHEBI:30616"/>
    </ligand>
</feature>
<evidence type="ECO:0000256" key="6">
    <source>
        <dbReference type="ARBA" id="ARBA00022741"/>
    </source>
</evidence>
<evidence type="ECO:0000256" key="2">
    <source>
        <dbReference type="ARBA" id="ARBA00012035"/>
    </source>
</evidence>
<comment type="catalytic activity">
    <reaction evidence="13">
        <text>D-tagatofuranose 6-phosphate + ATP = D-tagatofuranose 1,6-bisphosphate + ADP + H(+)</text>
        <dbReference type="Rhea" id="RHEA:12420"/>
        <dbReference type="ChEBI" id="CHEBI:15378"/>
        <dbReference type="ChEBI" id="CHEBI:30616"/>
        <dbReference type="ChEBI" id="CHEBI:58694"/>
        <dbReference type="ChEBI" id="CHEBI:58695"/>
        <dbReference type="ChEBI" id="CHEBI:456216"/>
        <dbReference type="EC" id="2.7.1.144"/>
    </reaction>
</comment>
<evidence type="ECO:0000256" key="11">
    <source>
        <dbReference type="ARBA" id="ARBA00023277"/>
    </source>
</evidence>
<evidence type="ECO:0000256" key="12">
    <source>
        <dbReference type="HAMAP-Rule" id="MF_01987"/>
    </source>
</evidence>
<keyword evidence="16" id="KW-1185">Reference proteome</keyword>
<comment type="pathway">
    <text evidence="13">Carbohydrate metabolism; D-tagatose 6-phosphate degradation; D-glyceraldehyde 3-phosphate and glycerone phosphate from D-tagatose 6-phosphate: step 1/2.</text>
</comment>
<reference evidence="15 16" key="1">
    <citation type="submission" date="2016-10" db="EMBL/GenBank/DDBJ databases">
        <authorList>
            <person name="de Groot N.N."/>
        </authorList>
    </citation>
    <scope>NUCLEOTIDE SEQUENCE [LARGE SCALE GENOMIC DNA]</scope>
    <source>
        <strain evidence="15 16">DSM 21771</strain>
    </source>
</reference>
<dbReference type="Pfam" id="PF00294">
    <property type="entry name" value="PfkB"/>
    <property type="match status" value="1"/>
</dbReference>
<evidence type="ECO:0000256" key="13">
    <source>
        <dbReference type="PIRNR" id="PIRNR000535"/>
    </source>
</evidence>
<feature type="binding site" evidence="12">
    <location>
        <begin position="43"/>
        <end position="47"/>
    </location>
    <ligand>
        <name>substrate</name>
    </ligand>
</feature>
<dbReference type="InterPro" id="IPR002139">
    <property type="entry name" value="Ribo/fructo_kinase"/>
</dbReference>
<dbReference type="InterPro" id="IPR029056">
    <property type="entry name" value="Ribokinase-like"/>
</dbReference>
<dbReference type="GO" id="GO:0009024">
    <property type="term" value="F:tagatose-6-phosphate kinase activity"/>
    <property type="evidence" value="ECO:0007669"/>
    <property type="project" value="UniProtKB-EC"/>
</dbReference>
<evidence type="ECO:0000256" key="1">
    <source>
        <dbReference type="ARBA" id="ARBA00005380"/>
    </source>
</evidence>
<accession>A0A1G8KEH1</accession>
<organism evidence="15 16">
    <name type="scientific">Natribacillus halophilus</name>
    <dbReference type="NCBI Taxonomy" id="549003"/>
    <lineage>
        <taxon>Bacteria</taxon>
        <taxon>Bacillati</taxon>
        <taxon>Bacillota</taxon>
        <taxon>Bacilli</taxon>
        <taxon>Bacillales</taxon>
        <taxon>Bacillaceae</taxon>
        <taxon>Natribacillus</taxon>
    </lineage>
</organism>
<comment type="activity regulation">
    <text evidence="12">Activated by a monovalent cation that binds near, but not in, the active site. The most likely occupant of the site in vivo is potassium. Ion binding induces a conformational change that may alter substrate affinity.</text>
</comment>
<keyword evidence="10 12" id="KW-0630">Potassium</keyword>
<keyword evidence="8 12" id="KW-0067">ATP-binding</keyword>
<feature type="active site" description="Proton acceptor" evidence="12">
    <location>
        <position position="255"/>
    </location>
</feature>
<dbReference type="UniPathway" id="UPA00704">
    <property type="reaction ID" value="UER00715"/>
</dbReference>
<feature type="binding site" evidence="12">
    <location>
        <begin position="15"/>
        <end position="17"/>
    </location>
    <ligand>
        <name>substrate</name>
    </ligand>
</feature>
<keyword evidence="13" id="KW-0423">Lactose metabolism</keyword>
<keyword evidence="9 12" id="KW-0460">Magnesium</keyword>
<evidence type="ECO:0000256" key="7">
    <source>
        <dbReference type="ARBA" id="ARBA00022777"/>
    </source>
</evidence>
<feature type="binding site" evidence="12">
    <location>
        <position position="251"/>
    </location>
    <ligand>
        <name>K(+)</name>
        <dbReference type="ChEBI" id="CHEBI:29103"/>
    </ligand>
</feature>
<feature type="binding site" evidence="12">
    <location>
        <position position="249"/>
    </location>
    <ligand>
        <name>K(+)</name>
        <dbReference type="ChEBI" id="CHEBI:29103"/>
    </ligand>
</feature>
<dbReference type="GO" id="GO:0005988">
    <property type="term" value="P:lactose metabolic process"/>
    <property type="evidence" value="ECO:0007669"/>
    <property type="project" value="UniProtKB-KW"/>
</dbReference>
<evidence type="ECO:0000256" key="5">
    <source>
        <dbReference type="ARBA" id="ARBA00022723"/>
    </source>
</evidence>
<keyword evidence="7 12" id="KW-0418">Kinase</keyword>
<dbReference type="InterPro" id="IPR011611">
    <property type="entry name" value="PfkB_dom"/>
</dbReference>
<evidence type="ECO:0000313" key="15">
    <source>
        <dbReference type="EMBL" id="SDI41827.1"/>
    </source>
</evidence>
<dbReference type="GO" id="GO:2001059">
    <property type="term" value="P:D-tagatose 6-phosphate catabolic process"/>
    <property type="evidence" value="ECO:0007669"/>
    <property type="project" value="UniProtKB-UniPathway"/>
</dbReference>
<dbReference type="InterPro" id="IPR002173">
    <property type="entry name" value="Carboh/pur_kinase_PfkB_CS"/>
</dbReference>
<comment type="subcellular location">
    <subcellularLocation>
        <location evidence="12">Cytoplasm</location>
    </subcellularLocation>
</comment>
<dbReference type="UniPathway" id="UPA00916">
    <property type="reaction ID" value="UER00889"/>
</dbReference>
<comment type="similarity">
    <text evidence="12">Belongs to the carbohydrate kinase PfkB family. Ribokinase subfamily.</text>
</comment>
<feature type="binding site" evidence="12">
    <location>
        <position position="290"/>
    </location>
    <ligand>
        <name>K(+)</name>
        <dbReference type="ChEBI" id="CHEBI:29103"/>
    </ligand>
</feature>
<comment type="function">
    <text evidence="12">Catalyzes the phosphorylation of ribose at O-5 in a reaction requiring ATP and magnesium. The resulting D-ribose-5-phosphate can then be used either for sythesis of nucleotides, histidine, and tryptophan, or as a component of the pentose phosphate pathway.</text>
</comment>
<feature type="binding site" evidence="12">
    <location>
        <position position="285"/>
    </location>
    <ligand>
        <name>K(+)</name>
        <dbReference type="ChEBI" id="CHEBI:29103"/>
    </ligand>
</feature>
<feature type="binding site" evidence="12">
    <location>
        <position position="288"/>
    </location>
    <ligand>
        <name>K(+)</name>
        <dbReference type="ChEBI" id="CHEBI:29103"/>
    </ligand>
</feature>
<evidence type="ECO:0000256" key="4">
    <source>
        <dbReference type="ARBA" id="ARBA00022679"/>
    </source>
</evidence>
<dbReference type="RefSeq" id="WP_245723032.1">
    <property type="nucleotide sequence ID" value="NZ_FNEN01000002.1"/>
</dbReference>
<keyword evidence="5 12" id="KW-0479">Metal-binding</keyword>
<dbReference type="GO" id="GO:0004747">
    <property type="term" value="F:ribokinase activity"/>
    <property type="evidence" value="ECO:0007669"/>
    <property type="project" value="UniProtKB-UniRule"/>
</dbReference>
<dbReference type="HAMAP" id="MF_01987">
    <property type="entry name" value="Ribokinase"/>
    <property type="match status" value="1"/>
</dbReference>
<dbReference type="CDD" id="cd01174">
    <property type="entry name" value="ribokinase"/>
    <property type="match status" value="1"/>
</dbReference>
<dbReference type="InterPro" id="IPR017583">
    <property type="entry name" value="Tagatose/fructose_Pkinase"/>
</dbReference>
<comment type="catalytic activity">
    <reaction evidence="12">
        <text>D-ribose + ATP = D-ribose 5-phosphate + ADP + H(+)</text>
        <dbReference type="Rhea" id="RHEA:13697"/>
        <dbReference type="ChEBI" id="CHEBI:15378"/>
        <dbReference type="ChEBI" id="CHEBI:30616"/>
        <dbReference type="ChEBI" id="CHEBI:47013"/>
        <dbReference type="ChEBI" id="CHEBI:78346"/>
        <dbReference type="ChEBI" id="CHEBI:456216"/>
        <dbReference type="EC" id="2.7.1.15"/>
    </reaction>
</comment>
<feature type="binding site" evidence="12">
    <location>
        <position position="143"/>
    </location>
    <ligand>
        <name>substrate</name>
    </ligand>
</feature>
<dbReference type="NCBIfam" id="TIGR02152">
    <property type="entry name" value="D_ribokin_bact"/>
    <property type="match status" value="1"/>
</dbReference>
<dbReference type="GO" id="GO:0005829">
    <property type="term" value="C:cytosol"/>
    <property type="evidence" value="ECO:0007669"/>
    <property type="project" value="TreeGrafter"/>
</dbReference>
<protein>
    <recommendedName>
        <fullName evidence="3 12">Ribokinase</fullName>
        <shortName evidence="12">RK</shortName>
        <ecNumber evidence="2 12">2.7.1.15</ecNumber>
    </recommendedName>
</protein>
<dbReference type="PANTHER" id="PTHR10584">
    <property type="entry name" value="SUGAR KINASE"/>
    <property type="match status" value="1"/>
</dbReference>
<dbReference type="SUPFAM" id="SSF53613">
    <property type="entry name" value="Ribokinase-like"/>
    <property type="match status" value="1"/>
</dbReference>
<feature type="binding site" evidence="12">
    <location>
        <begin position="223"/>
        <end position="228"/>
    </location>
    <ligand>
        <name>ATP</name>
        <dbReference type="ChEBI" id="CHEBI:30616"/>
    </ligand>
</feature>
<keyword evidence="4 12" id="KW-0808">Transferase</keyword>
<dbReference type="PANTHER" id="PTHR10584:SF166">
    <property type="entry name" value="RIBOKINASE"/>
    <property type="match status" value="1"/>
</dbReference>
<evidence type="ECO:0000313" key="16">
    <source>
        <dbReference type="Proteomes" id="UP000198853"/>
    </source>
</evidence>
<feature type="binding site" evidence="12">
    <location>
        <begin position="254"/>
        <end position="255"/>
    </location>
    <ligand>
        <name>ATP</name>
        <dbReference type="ChEBI" id="CHEBI:30616"/>
    </ligand>
</feature>
<comment type="subunit">
    <text evidence="12">Homodimer.</text>
</comment>
<feature type="domain" description="Carbohydrate kinase PfkB" evidence="14">
    <location>
        <begin position="6"/>
        <end position="296"/>
    </location>
</feature>
<dbReference type="GO" id="GO:0005524">
    <property type="term" value="F:ATP binding"/>
    <property type="evidence" value="ECO:0007669"/>
    <property type="project" value="UniProtKB-UniRule"/>
</dbReference>
<dbReference type="EMBL" id="FNEN01000002">
    <property type="protein sequence ID" value="SDI41827.1"/>
    <property type="molecule type" value="Genomic_DNA"/>
</dbReference>